<evidence type="ECO:0000313" key="1">
    <source>
        <dbReference type="EMBL" id="EST12990.1"/>
    </source>
</evidence>
<gene>
    <name evidence="1" type="ORF">P343_04725</name>
</gene>
<keyword evidence="2" id="KW-1185">Reference proteome</keyword>
<comment type="caution">
    <text evidence="1">The sequence shown here is derived from an EMBL/GenBank/DDBJ whole genome shotgun (WGS) entry which is preliminary data.</text>
</comment>
<accession>V6IZQ8</accession>
<reference evidence="1 2" key="1">
    <citation type="journal article" date="2013" name="Genome Announc.">
        <title>Genome Sequence of Sporolactobacillus laevolacticus DSM442, an Efficient Polymer-Grade D-Lactate Producer from Agricultural Waste Cottonseed as a Nitrogen Source.</title>
        <authorList>
            <person name="Wang H."/>
            <person name="Wang L."/>
            <person name="Ju J."/>
            <person name="Yu B."/>
            <person name="Ma Y."/>
        </authorList>
    </citation>
    <scope>NUCLEOTIDE SEQUENCE [LARGE SCALE GENOMIC DNA]</scope>
    <source>
        <strain evidence="1 2">DSM 442</strain>
    </source>
</reference>
<dbReference type="eggNOG" id="ENOG502ZXPZ">
    <property type="taxonomic scope" value="Bacteria"/>
</dbReference>
<dbReference type="PATRIC" id="fig|1395513.3.peg.967"/>
<dbReference type="OrthoDB" id="2988956at2"/>
<dbReference type="EMBL" id="AWTC01000003">
    <property type="protein sequence ID" value="EST12990.1"/>
    <property type="molecule type" value="Genomic_DNA"/>
</dbReference>
<protein>
    <submittedName>
        <fullName evidence="1">Uncharacterized protein</fullName>
    </submittedName>
</protein>
<evidence type="ECO:0000313" key="2">
    <source>
        <dbReference type="Proteomes" id="UP000018296"/>
    </source>
</evidence>
<proteinExistence type="predicted"/>
<name>V6IZQ8_9BACL</name>
<sequence>MSDHNFYLPVSEMTSDEARIATEYALLPLIRMALERDRKVIAITNTKFKVLYLETLDDVIHQVIQDQRENRQELFAGHIRMTKRDWFSYEVYIRGRLFELVYQKSIAMDWIHERMKAYLKP</sequence>
<dbReference type="AlphaFoldDB" id="V6IZQ8"/>
<organism evidence="1 2">
    <name type="scientific">Sporolactobacillus laevolacticus DSM 442</name>
    <dbReference type="NCBI Taxonomy" id="1395513"/>
    <lineage>
        <taxon>Bacteria</taxon>
        <taxon>Bacillati</taxon>
        <taxon>Bacillota</taxon>
        <taxon>Bacilli</taxon>
        <taxon>Bacillales</taxon>
        <taxon>Sporolactobacillaceae</taxon>
        <taxon>Sporolactobacillus</taxon>
    </lineage>
</organism>
<dbReference type="STRING" id="1395513.P343_04725"/>
<dbReference type="Proteomes" id="UP000018296">
    <property type="component" value="Unassembled WGS sequence"/>
</dbReference>
<dbReference type="InterPro" id="IPR058600">
    <property type="entry name" value="YhjD-like"/>
</dbReference>
<dbReference type="Pfam" id="PF26325">
    <property type="entry name" value="YhjD"/>
    <property type="match status" value="1"/>
</dbReference>
<dbReference type="RefSeq" id="WP_023509248.1">
    <property type="nucleotide sequence ID" value="NZ_AWTC01000003.1"/>
</dbReference>